<proteinExistence type="predicted"/>
<dbReference type="GO" id="GO:0008168">
    <property type="term" value="F:methyltransferase activity"/>
    <property type="evidence" value="ECO:0007669"/>
    <property type="project" value="UniProtKB-KW"/>
</dbReference>
<dbReference type="Pfam" id="PF13847">
    <property type="entry name" value="Methyltransf_31"/>
    <property type="match status" value="1"/>
</dbReference>
<name>A0ABU7VQM2_9BACL</name>
<dbReference type="Pfam" id="PF21302">
    <property type="entry name" value="Zn_ribbon_RlmA"/>
    <property type="match status" value="1"/>
</dbReference>
<dbReference type="InterPro" id="IPR048647">
    <property type="entry name" value="RlmA_N"/>
</dbReference>
<reference evidence="3 4" key="1">
    <citation type="submission" date="2024-02" db="EMBL/GenBank/DDBJ databases">
        <title>A nitrogen-fixing paenibacillus bacterium.</title>
        <authorList>
            <person name="Zhang W.L."/>
            <person name="Chen S.F."/>
        </authorList>
    </citation>
    <scope>NUCLEOTIDE SEQUENCE [LARGE SCALE GENOMIC DNA]</scope>
    <source>
        <strain evidence="3 4">M1</strain>
    </source>
</reference>
<dbReference type="GO" id="GO:0032259">
    <property type="term" value="P:methylation"/>
    <property type="evidence" value="ECO:0007669"/>
    <property type="project" value="UniProtKB-KW"/>
</dbReference>
<dbReference type="RefSeq" id="WP_331846273.1">
    <property type="nucleotide sequence ID" value="NZ_JAZHPZ010000003.1"/>
</dbReference>
<dbReference type="InterPro" id="IPR029063">
    <property type="entry name" value="SAM-dependent_MTases_sf"/>
</dbReference>
<dbReference type="Proteomes" id="UP001306950">
    <property type="component" value="Unassembled WGS sequence"/>
</dbReference>
<dbReference type="InterPro" id="IPR016718">
    <property type="entry name" value="rRNA_m1G-MeTrfase_A_prd"/>
</dbReference>
<evidence type="ECO:0000313" key="3">
    <source>
        <dbReference type="EMBL" id="MEF2966055.1"/>
    </source>
</evidence>
<evidence type="ECO:0000259" key="2">
    <source>
        <dbReference type="Pfam" id="PF21302"/>
    </source>
</evidence>
<dbReference type="InterPro" id="IPR025714">
    <property type="entry name" value="Methyltranfer_dom"/>
</dbReference>
<keyword evidence="3" id="KW-0489">Methyltransferase</keyword>
<evidence type="ECO:0000259" key="1">
    <source>
        <dbReference type="Pfam" id="PF13847"/>
    </source>
</evidence>
<dbReference type="EMBL" id="JAZHPZ010000003">
    <property type="protein sequence ID" value="MEF2966055.1"/>
    <property type="molecule type" value="Genomic_DNA"/>
</dbReference>
<organism evidence="3 4">
    <name type="scientific">Paenibacillus haidiansis</name>
    <dbReference type="NCBI Taxonomy" id="1574488"/>
    <lineage>
        <taxon>Bacteria</taxon>
        <taxon>Bacillati</taxon>
        <taxon>Bacillota</taxon>
        <taxon>Bacilli</taxon>
        <taxon>Bacillales</taxon>
        <taxon>Paenibacillaceae</taxon>
        <taxon>Paenibacillus</taxon>
    </lineage>
</organism>
<protein>
    <submittedName>
        <fullName evidence="3">Methyltransferase domain-containing protein</fullName>
    </submittedName>
</protein>
<gene>
    <name evidence="3" type="ORF">V3851_09445</name>
</gene>
<accession>A0ABU7VQM2</accession>
<dbReference type="PIRSF" id="PIRSF018249">
    <property type="entry name" value="MyrA_prd"/>
    <property type="match status" value="1"/>
</dbReference>
<feature type="domain" description="Methyltransferase" evidence="1">
    <location>
        <begin position="105"/>
        <end position="199"/>
    </location>
</feature>
<keyword evidence="3" id="KW-0808">Transferase</keyword>
<feature type="domain" description="23S rRNA (guanine(745)-N(1))-methyltransferase N-terminal" evidence="2">
    <location>
        <begin position="21"/>
        <end position="57"/>
    </location>
</feature>
<sequence>MNNLDKNMAAASWLAAHEDLFRCPLCHAAMRIADGKSIICGNGHCFDIAKQGYINFLTRKPETKYDKALFASRKEIMDGGFFDPVDARIAEIIISSGPGRKAPSSLTLLDAGCGEGSHLAAVANRVRQTITVPVAGLGIDIAKEGVVLAAKRHHDLFFCVGNLADSPLADGRYDCILNILSPSNYAEFHRLLAEDGILIKAIPGPHYLQELRSVIFGEGQRRSYSNEKIERRFAERFYVEDSSRLEYKVRLPKPMLEHLITMTPLSWGARDEQLQAVLAREYLDVTIDMTVLAGRKRN</sequence>
<keyword evidence="4" id="KW-1185">Reference proteome</keyword>
<evidence type="ECO:0000313" key="4">
    <source>
        <dbReference type="Proteomes" id="UP001306950"/>
    </source>
</evidence>
<comment type="caution">
    <text evidence="3">The sequence shown here is derived from an EMBL/GenBank/DDBJ whole genome shotgun (WGS) entry which is preliminary data.</text>
</comment>
<dbReference type="Gene3D" id="3.40.50.150">
    <property type="entry name" value="Vaccinia Virus protein VP39"/>
    <property type="match status" value="1"/>
</dbReference>
<dbReference type="SUPFAM" id="SSF53335">
    <property type="entry name" value="S-adenosyl-L-methionine-dependent methyltransferases"/>
    <property type="match status" value="1"/>
</dbReference>